<dbReference type="SUPFAM" id="SSF53474">
    <property type="entry name" value="alpha/beta-Hydrolases"/>
    <property type="match status" value="1"/>
</dbReference>
<dbReference type="PhylomeDB" id="A0A060T861"/>
<feature type="chain" id="PRO_5013433754" evidence="2">
    <location>
        <begin position="18"/>
        <end position="425"/>
    </location>
</feature>
<feature type="signal peptide" evidence="2">
    <location>
        <begin position="1"/>
        <end position="17"/>
    </location>
</feature>
<keyword evidence="2" id="KW-0732">Signal</keyword>
<evidence type="ECO:0000256" key="2">
    <source>
        <dbReference type="PIRNR" id="PIRNR029171"/>
    </source>
</evidence>
<proteinExistence type="inferred from homology"/>
<reference evidence="4" key="1">
    <citation type="submission" date="2014-02" db="EMBL/GenBank/DDBJ databases">
        <authorList>
            <person name="Genoscope - CEA"/>
        </authorList>
    </citation>
    <scope>NUCLEOTIDE SEQUENCE</scope>
    <source>
        <strain evidence="4">LS3</strain>
    </source>
</reference>
<dbReference type="PIRSF" id="PIRSF029171">
    <property type="entry name" value="Esterase_LipA"/>
    <property type="match status" value="1"/>
</dbReference>
<dbReference type="InterPro" id="IPR005152">
    <property type="entry name" value="Lipase_secreted"/>
</dbReference>
<accession>A0A060T861</accession>
<feature type="region of interest" description="Disordered" evidence="3">
    <location>
        <begin position="405"/>
        <end position="425"/>
    </location>
</feature>
<gene>
    <name evidence="4" type="ORF">GNLVRS02_ARAD1D04400g</name>
</gene>
<evidence type="ECO:0000256" key="3">
    <source>
        <dbReference type="SAM" id="MobiDB-lite"/>
    </source>
</evidence>
<keyword evidence="1" id="KW-0378">Hydrolase</keyword>
<dbReference type="GO" id="GO:0016042">
    <property type="term" value="P:lipid catabolic process"/>
    <property type="evidence" value="ECO:0007669"/>
    <property type="project" value="UniProtKB-UniRule"/>
</dbReference>
<name>A0A060T861_BLAAD</name>
<evidence type="ECO:0000313" key="4">
    <source>
        <dbReference type="EMBL" id="CDP37128.1"/>
    </source>
</evidence>
<dbReference type="GO" id="GO:0004806">
    <property type="term" value="F:triacylglycerol lipase activity"/>
    <property type="evidence" value="ECO:0007669"/>
    <property type="project" value="UniProtKB-UniRule"/>
</dbReference>
<organism evidence="4">
    <name type="scientific">Blastobotrys adeninivorans</name>
    <name type="common">Yeast</name>
    <name type="synonym">Arxula adeninivorans</name>
    <dbReference type="NCBI Taxonomy" id="409370"/>
    <lineage>
        <taxon>Eukaryota</taxon>
        <taxon>Fungi</taxon>
        <taxon>Dikarya</taxon>
        <taxon>Ascomycota</taxon>
        <taxon>Saccharomycotina</taxon>
        <taxon>Dipodascomycetes</taxon>
        <taxon>Dipodascales</taxon>
        <taxon>Trichomonascaceae</taxon>
        <taxon>Blastobotrys</taxon>
    </lineage>
</organism>
<sequence length="425" mass="45523">MKLSIVLPALVASLSFAQTLPTEDAFYSPPSGFESAPNGQILRSRIPPQSLSFDNLAAAYQLLVKSTNSFGNAIASVTTVLVPNNAQFNKVVSYQAAEDASYIGCAPSYTMQSSADGMAQQLLDQGWVVSVPDHEGINSSFCAGVLGGKITLDSIKAVLASGQLTGVAEDSKVTLWGYSGGSQPSGWAAELQPEYAPELEGKLVGAAVGGYVANITAVAQYVNKKMVSGFLPAGIYGLAMEYPELASLEFKHLVDWKSWYFLKTRKKCMTANLLSFAFQDVWSYFDFGDEILYQPVVQRVMGDQVLGSHAPKIPMYVYQGNSDEVVPYDSVKETVQSYCNLGTKVQFITYDGQSHTEAGATGQDAAVQFLSDRLNGKAWNSSTCQFATPRNATVNLARLSDQPLASVTITGPNPEAPTSSPATRA</sequence>
<comment type="similarity">
    <text evidence="2">Belongs to the AB hydrolase superfamily. Lipase family.</text>
</comment>
<dbReference type="Gene3D" id="1.10.260.130">
    <property type="match status" value="1"/>
</dbReference>
<dbReference type="Gene3D" id="3.40.50.1820">
    <property type="entry name" value="alpha/beta hydrolase"/>
    <property type="match status" value="1"/>
</dbReference>
<dbReference type="PANTHER" id="PTHR34853">
    <property type="match status" value="1"/>
</dbReference>
<dbReference type="InterPro" id="IPR029058">
    <property type="entry name" value="AB_hydrolase_fold"/>
</dbReference>
<protein>
    <submittedName>
        <fullName evidence="4">ARAD1D04400p</fullName>
    </submittedName>
</protein>
<dbReference type="PANTHER" id="PTHR34853:SF5">
    <property type="entry name" value="LIP-DOMAIN-CONTAINING PROTEIN-RELATED"/>
    <property type="match status" value="1"/>
</dbReference>
<dbReference type="AlphaFoldDB" id="A0A060T861"/>
<evidence type="ECO:0000256" key="1">
    <source>
        <dbReference type="ARBA" id="ARBA00022801"/>
    </source>
</evidence>
<reference evidence="4" key="2">
    <citation type="submission" date="2014-06" db="EMBL/GenBank/DDBJ databases">
        <title>The complete genome of Blastobotrys (Arxula) adeninivorans LS3 - a yeast of biotechnological interest.</title>
        <authorList>
            <person name="Kunze G."/>
            <person name="Gaillardin C."/>
            <person name="Czernicka M."/>
            <person name="Durrens P."/>
            <person name="Martin T."/>
            <person name="Boer E."/>
            <person name="Gabaldon T."/>
            <person name="Cruz J."/>
            <person name="Talla E."/>
            <person name="Marck C."/>
            <person name="Goffeau A."/>
            <person name="Barbe V."/>
            <person name="Baret P."/>
            <person name="Baronian K."/>
            <person name="Beier S."/>
            <person name="Bleykasten C."/>
            <person name="Bode R."/>
            <person name="Casaregola S."/>
            <person name="Despons L."/>
            <person name="Fairhead C."/>
            <person name="Giersberg M."/>
            <person name="Gierski P."/>
            <person name="Hahnel U."/>
            <person name="Hartmann A."/>
            <person name="Jankowska D."/>
            <person name="Jubin C."/>
            <person name="Jung P."/>
            <person name="Lafontaine I."/>
            <person name="Leh-Louis V."/>
            <person name="Lemaire M."/>
            <person name="Marcet-Houben M."/>
            <person name="Mascher M."/>
            <person name="Morel G."/>
            <person name="Richard G.-F."/>
            <person name="Riechen J."/>
            <person name="Sacerdot C."/>
            <person name="Sarkar A."/>
            <person name="Savel G."/>
            <person name="Schacherer J."/>
            <person name="Sherman D."/>
            <person name="Straub M.-L."/>
            <person name="Stein N."/>
            <person name="Thierry A."/>
            <person name="Trautwein-Schult A."/>
            <person name="Westhof E."/>
            <person name="Worch S."/>
            <person name="Dujon B."/>
            <person name="Souciet J.-L."/>
            <person name="Wincker P."/>
            <person name="Scholz U."/>
            <person name="Neuveglise N."/>
        </authorList>
    </citation>
    <scope>NUCLEOTIDE SEQUENCE</scope>
    <source>
        <strain evidence="4">LS3</strain>
    </source>
</reference>
<dbReference type="Pfam" id="PF03583">
    <property type="entry name" value="LIP"/>
    <property type="match status" value="1"/>
</dbReference>
<dbReference type="EMBL" id="HG937694">
    <property type="protein sequence ID" value="CDP37128.1"/>
    <property type="molecule type" value="Genomic_DNA"/>
</dbReference>